<gene>
    <name evidence="1" type="ORF">S01H4_64518</name>
</gene>
<comment type="caution">
    <text evidence="1">The sequence shown here is derived from an EMBL/GenBank/DDBJ whole genome shotgun (WGS) entry which is preliminary data.</text>
</comment>
<feature type="non-terminal residue" evidence="1">
    <location>
        <position position="1"/>
    </location>
</feature>
<accession>X1E1Y7</accession>
<reference evidence="1" key="1">
    <citation type="journal article" date="2014" name="Front. Microbiol.">
        <title>High frequency of phylogenetically diverse reductive dehalogenase-homologous genes in deep subseafloor sedimentary metagenomes.</title>
        <authorList>
            <person name="Kawai M."/>
            <person name="Futagami T."/>
            <person name="Toyoda A."/>
            <person name="Takaki Y."/>
            <person name="Nishi S."/>
            <person name="Hori S."/>
            <person name="Arai W."/>
            <person name="Tsubouchi T."/>
            <person name="Morono Y."/>
            <person name="Uchiyama I."/>
            <person name="Ito T."/>
            <person name="Fujiyama A."/>
            <person name="Inagaki F."/>
            <person name="Takami H."/>
        </authorList>
    </citation>
    <scope>NUCLEOTIDE SEQUENCE</scope>
    <source>
        <strain evidence="1">Expedition CK06-06</strain>
    </source>
</reference>
<name>X1E1Y7_9ZZZZ</name>
<dbReference type="EMBL" id="BART01039156">
    <property type="protein sequence ID" value="GAH11184.1"/>
    <property type="molecule type" value="Genomic_DNA"/>
</dbReference>
<organism evidence="1">
    <name type="scientific">marine sediment metagenome</name>
    <dbReference type="NCBI Taxonomy" id="412755"/>
    <lineage>
        <taxon>unclassified sequences</taxon>
        <taxon>metagenomes</taxon>
        <taxon>ecological metagenomes</taxon>
    </lineage>
</organism>
<feature type="non-terminal residue" evidence="1">
    <location>
        <position position="125"/>
    </location>
</feature>
<evidence type="ECO:0000313" key="1">
    <source>
        <dbReference type="EMBL" id="GAH11184.1"/>
    </source>
</evidence>
<sequence>QELDLPFKIGNYDKNVFKKCLEELIQGDLILPKTKREAILTKKESALSNLIEINLIMMNIRRDDTKFSVRNDKHCLLNKLEDIIKNNIEINDPFQVQNIDLNCCNEKAKGLDVMECLFDFLVENR</sequence>
<dbReference type="AlphaFoldDB" id="X1E1Y7"/>
<proteinExistence type="predicted"/>
<protein>
    <submittedName>
        <fullName evidence="1">Uncharacterized protein</fullName>
    </submittedName>
</protein>